<dbReference type="SUPFAM" id="SSF52972">
    <property type="entry name" value="ITPase-like"/>
    <property type="match status" value="1"/>
</dbReference>
<evidence type="ECO:0000256" key="3">
    <source>
        <dbReference type="ARBA" id="ARBA00022801"/>
    </source>
</evidence>
<evidence type="ECO:0000256" key="1">
    <source>
        <dbReference type="ARBA" id="ARBA00004496"/>
    </source>
</evidence>
<dbReference type="GO" id="GO:0047429">
    <property type="term" value="F:nucleoside triphosphate diphosphatase activity"/>
    <property type="evidence" value="ECO:0007669"/>
    <property type="project" value="InterPro"/>
</dbReference>
<dbReference type="EMBL" id="FOHK01000008">
    <property type="protein sequence ID" value="SET48733.1"/>
    <property type="molecule type" value="Genomic_DNA"/>
</dbReference>
<feature type="site" description="Important for substrate specificity" evidence="9">
    <location>
        <position position="156"/>
    </location>
</feature>
<feature type="active site" description="Proton acceptor" evidence="9">
    <location>
        <position position="71"/>
    </location>
</feature>
<evidence type="ECO:0000313" key="11">
    <source>
        <dbReference type="Proteomes" id="UP000199308"/>
    </source>
</evidence>
<evidence type="ECO:0000256" key="8">
    <source>
        <dbReference type="ARBA" id="ARBA00068163"/>
    </source>
</evidence>
<dbReference type="EC" id="3.6.1.-" evidence="9"/>
<dbReference type="GO" id="GO:0005737">
    <property type="term" value="C:cytoplasm"/>
    <property type="evidence" value="ECO:0007669"/>
    <property type="project" value="UniProtKB-SubCell"/>
</dbReference>
<comment type="cofactor">
    <cofactor evidence="9">
        <name>a divalent metal cation</name>
        <dbReference type="ChEBI" id="CHEBI:60240"/>
    </cofactor>
</comment>
<dbReference type="PANTHER" id="PTHR43213:SF10">
    <property type="entry name" value="7-METHYL-GTP PYROPHOSPHATASE"/>
    <property type="match status" value="1"/>
</dbReference>
<dbReference type="STRING" id="349064.SAMN05660429_01932"/>
<accession>A0A1I0ET95</accession>
<feature type="site" description="Important for substrate specificity" evidence="9">
    <location>
        <position position="14"/>
    </location>
</feature>
<dbReference type="CDD" id="cd00555">
    <property type="entry name" value="Maf"/>
    <property type="match status" value="1"/>
</dbReference>
<evidence type="ECO:0000256" key="9">
    <source>
        <dbReference type="HAMAP-Rule" id="MF_00528"/>
    </source>
</evidence>
<keyword evidence="11" id="KW-1185">Reference proteome</keyword>
<evidence type="ECO:0000256" key="4">
    <source>
        <dbReference type="ARBA" id="ARBA00023080"/>
    </source>
</evidence>
<evidence type="ECO:0000256" key="2">
    <source>
        <dbReference type="ARBA" id="ARBA00022490"/>
    </source>
</evidence>
<comment type="function">
    <text evidence="6 9">Nucleoside triphosphate pyrophosphatase that hydrolyzes 7-methyl-GTP (m(7)GTP). May have a dual role in cell division arrest and in preventing the incorporation of modified nucleotides into cellular nucleic acids.</text>
</comment>
<dbReference type="PANTHER" id="PTHR43213">
    <property type="entry name" value="BIFUNCTIONAL DTTP/UTP PYROPHOSPHATASE/METHYLTRANSFERASE PROTEIN-RELATED"/>
    <property type="match status" value="1"/>
</dbReference>
<gene>
    <name evidence="10" type="ORF">SAMN05660429_01932</name>
</gene>
<dbReference type="HAMAP" id="MF_00528">
    <property type="entry name" value="Maf"/>
    <property type="match status" value="1"/>
</dbReference>
<dbReference type="OrthoDB" id="9813694at2"/>
<dbReference type="GO" id="GO:0009117">
    <property type="term" value="P:nucleotide metabolic process"/>
    <property type="evidence" value="ECO:0007669"/>
    <property type="project" value="UniProtKB-KW"/>
</dbReference>
<evidence type="ECO:0000313" key="10">
    <source>
        <dbReference type="EMBL" id="SET48733.1"/>
    </source>
</evidence>
<dbReference type="NCBIfam" id="TIGR00172">
    <property type="entry name" value="maf"/>
    <property type="match status" value="1"/>
</dbReference>
<dbReference type="AlphaFoldDB" id="A0A1I0ET95"/>
<organism evidence="10 11">
    <name type="scientific">Thalassotalea agarivorans</name>
    <name type="common">Thalassomonas agarivorans</name>
    <dbReference type="NCBI Taxonomy" id="349064"/>
    <lineage>
        <taxon>Bacteria</taxon>
        <taxon>Pseudomonadati</taxon>
        <taxon>Pseudomonadota</taxon>
        <taxon>Gammaproteobacteria</taxon>
        <taxon>Alteromonadales</taxon>
        <taxon>Colwelliaceae</taxon>
        <taxon>Thalassotalea</taxon>
    </lineage>
</organism>
<comment type="subcellular location">
    <subcellularLocation>
        <location evidence="1 9">Cytoplasm</location>
    </subcellularLocation>
</comment>
<dbReference type="InterPro" id="IPR029001">
    <property type="entry name" value="ITPase-like_fam"/>
</dbReference>
<reference evidence="10 11" key="1">
    <citation type="submission" date="2016-10" db="EMBL/GenBank/DDBJ databases">
        <authorList>
            <person name="de Groot N.N."/>
        </authorList>
    </citation>
    <scope>NUCLEOTIDE SEQUENCE [LARGE SCALE GENOMIC DNA]</scope>
    <source>
        <strain evidence="10 11">DSM 19706</strain>
    </source>
</reference>
<dbReference type="Proteomes" id="UP000199308">
    <property type="component" value="Unassembled WGS sequence"/>
</dbReference>
<evidence type="ECO:0000256" key="5">
    <source>
        <dbReference type="ARBA" id="ARBA00050213"/>
    </source>
</evidence>
<feature type="site" description="Important for substrate specificity" evidence="9">
    <location>
        <position position="72"/>
    </location>
</feature>
<dbReference type="PIRSF" id="PIRSF006305">
    <property type="entry name" value="Maf"/>
    <property type="match status" value="1"/>
</dbReference>
<keyword evidence="4 9" id="KW-0546">Nucleotide metabolism</keyword>
<dbReference type="InterPro" id="IPR003697">
    <property type="entry name" value="Maf-like"/>
</dbReference>
<protein>
    <recommendedName>
        <fullName evidence="8 9">7-methyl-GTP pyrophosphatase</fullName>
        <shortName evidence="9">m(7)GTP pyrophosphatase</shortName>
        <ecNumber evidence="9">3.6.1.-</ecNumber>
    </recommendedName>
</protein>
<proteinExistence type="inferred from homology"/>
<evidence type="ECO:0000256" key="6">
    <source>
        <dbReference type="ARBA" id="ARBA00053369"/>
    </source>
</evidence>
<sequence length="197" mass="21512">MNKLTLILASTSIYRRGLLEKLGIPFICEKPNIDETPLDNESPTDLVTRLAQQKAEAVSAPFDQALIIGSDQIALHNDAILGKPHTRENAIAQLASFSGQSVTFLTSLCLYNTATKTAETIVDETVVHFRQLTDEQISHYVDVELPLDCAGSFKSEGFGISLFEKITSSDPNSLIGLPLIQLVRLLSKQGVDVLSKQ</sequence>
<dbReference type="Pfam" id="PF02545">
    <property type="entry name" value="Maf"/>
    <property type="match status" value="1"/>
</dbReference>
<keyword evidence="2 9" id="KW-0963">Cytoplasm</keyword>
<comment type="caution">
    <text evidence="9">Lacks conserved residue(s) required for the propagation of feature annotation.</text>
</comment>
<evidence type="ECO:0000256" key="7">
    <source>
        <dbReference type="ARBA" id="ARBA00060749"/>
    </source>
</evidence>
<comment type="catalytic activity">
    <reaction evidence="5 9">
        <text>N(7)-methyl-GTP + H2O = N(7)-methyl-GMP + diphosphate + H(+)</text>
        <dbReference type="Rhea" id="RHEA:58744"/>
        <dbReference type="ChEBI" id="CHEBI:15377"/>
        <dbReference type="ChEBI" id="CHEBI:15378"/>
        <dbReference type="ChEBI" id="CHEBI:33019"/>
        <dbReference type="ChEBI" id="CHEBI:58285"/>
        <dbReference type="ChEBI" id="CHEBI:87133"/>
    </reaction>
</comment>
<dbReference type="Gene3D" id="3.90.950.10">
    <property type="match status" value="1"/>
</dbReference>
<keyword evidence="3 9" id="KW-0378">Hydrolase</keyword>
<comment type="similarity">
    <text evidence="7 9">Belongs to the Maf family. YceF subfamily.</text>
</comment>
<name>A0A1I0ET95_THASX</name>
<dbReference type="FunFam" id="3.90.950.10:FF:000005">
    <property type="entry name" value="7-methyl-GTP pyrophosphatase"/>
    <property type="match status" value="1"/>
</dbReference>
<dbReference type="RefSeq" id="WP_093329626.1">
    <property type="nucleotide sequence ID" value="NZ_AP027363.1"/>
</dbReference>